<dbReference type="AlphaFoldDB" id="A0A918PJG5"/>
<feature type="domain" description="AMP-dependent synthetase/ligase" evidence="3">
    <location>
        <begin position="10"/>
        <end position="388"/>
    </location>
</feature>
<reference evidence="5" key="1">
    <citation type="journal article" date="2014" name="Int. J. Syst. Evol. Microbiol.">
        <title>Complete genome sequence of Corynebacterium casei LMG S-19264T (=DSM 44701T), isolated from a smear-ripened cheese.</title>
        <authorList>
            <consortium name="US DOE Joint Genome Institute (JGI-PGF)"/>
            <person name="Walter F."/>
            <person name="Albersmeier A."/>
            <person name="Kalinowski J."/>
            <person name="Ruckert C."/>
        </authorList>
    </citation>
    <scope>NUCLEOTIDE SEQUENCE</scope>
    <source>
        <strain evidence="5">KCTC 32255</strain>
    </source>
</reference>
<proteinExistence type="inferred from homology"/>
<dbReference type="RefSeq" id="WP_189621826.1">
    <property type="nucleotide sequence ID" value="NZ_BMZA01000012.1"/>
</dbReference>
<dbReference type="Proteomes" id="UP000648075">
    <property type="component" value="Unassembled WGS sequence"/>
</dbReference>
<keyword evidence="2 5" id="KW-0436">Ligase</keyword>
<dbReference type="GO" id="GO:0031956">
    <property type="term" value="F:medium-chain fatty acid-CoA ligase activity"/>
    <property type="evidence" value="ECO:0007669"/>
    <property type="project" value="TreeGrafter"/>
</dbReference>
<evidence type="ECO:0000313" key="5">
    <source>
        <dbReference type="EMBL" id="GGZ11229.1"/>
    </source>
</evidence>
<dbReference type="SUPFAM" id="SSF56801">
    <property type="entry name" value="Acetyl-CoA synthetase-like"/>
    <property type="match status" value="1"/>
</dbReference>
<feature type="domain" description="AMP-binding enzyme C-terminal" evidence="4">
    <location>
        <begin position="439"/>
        <end position="514"/>
    </location>
</feature>
<keyword evidence="6" id="KW-1185">Reference proteome</keyword>
<evidence type="ECO:0000259" key="3">
    <source>
        <dbReference type="Pfam" id="PF00501"/>
    </source>
</evidence>
<name>A0A918PJG5_9SPHN</name>
<dbReference type="GO" id="GO:0006631">
    <property type="term" value="P:fatty acid metabolic process"/>
    <property type="evidence" value="ECO:0007669"/>
    <property type="project" value="TreeGrafter"/>
</dbReference>
<dbReference type="PROSITE" id="PS00455">
    <property type="entry name" value="AMP_BINDING"/>
    <property type="match status" value="1"/>
</dbReference>
<accession>A0A918PJG5</accession>
<evidence type="ECO:0000256" key="1">
    <source>
        <dbReference type="ARBA" id="ARBA00006432"/>
    </source>
</evidence>
<dbReference type="InterPro" id="IPR042099">
    <property type="entry name" value="ANL_N_sf"/>
</dbReference>
<gene>
    <name evidence="5" type="primary">fadD3</name>
    <name evidence="5" type="ORF">GCM10011614_27730</name>
</gene>
<dbReference type="InterPro" id="IPR000873">
    <property type="entry name" value="AMP-dep_synth/lig_dom"/>
</dbReference>
<dbReference type="InterPro" id="IPR020845">
    <property type="entry name" value="AMP-binding_CS"/>
</dbReference>
<dbReference type="Pfam" id="PF00501">
    <property type="entry name" value="AMP-binding"/>
    <property type="match status" value="1"/>
</dbReference>
<sequence>MVESSLFSAFQRSAAQHGELLAIRDGATRVTYGSLLARVRVLARALMAQGIAKGDRIAIWAVNHAPWIETALAIQAAGGVLVPLSTRLRGGEVAAVLERSEARLLFCDAGFGPYDFPASLAECDLPELGQIITFAPVAAAKSGVREVISLDTFASQAAPVLDEALDARIASILPDDWADMLFTSGTTGLPKGVPMTQRQSLIACHQQQVDICHFEPGDVFPVIFPFAHNAGYRAGWQASLLYGVTVVPVRASDPAELLDLFSEVRATYVPAVPTVFQSIIDNPRLPEFDLSSIRLAAVGGTDVPVELVRAMQSRLGVQAVVAGYGMTEAAGSITSCRAGDPPDVVANTAGSPLSNLEVVCLDDELRPVARNVQGQIAVRGPQVLKAYYSDDAATAASFTADGFFLTGDVGILDDAGNLRITDRLKDMYLCGGFNVYPAEVERVMRGIAGVADVAVVGVADSRLGQVGRAFVVPRGPDLVTAAAVVAFCKDNLANYKVPRFVTFIDELPRNAVGKVQKAELRAYPDHGSPRQG</sequence>
<reference evidence="5" key="2">
    <citation type="submission" date="2020-09" db="EMBL/GenBank/DDBJ databases">
        <authorList>
            <person name="Sun Q."/>
            <person name="Kim S."/>
        </authorList>
    </citation>
    <scope>NUCLEOTIDE SEQUENCE</scope>
    <source>
        <strain evidence="5">KCTC 32255</strain>
    </source>
</reference>
<dbReference type="InterPro" id="IPR045851">
    <property type="entry name" value="AMP-bd_C_sf"/>
</dbReference>
<evidence type="ECO:0000256" key="2">
    <source>
        <dbReference type="ARBA" id="ARBA00022598"/>
    </source>
</evidence>
<dbReference type="InterPro" id="IPR025110">
    <property type="entry name" value="AMP-bd_C"/>
</dbReference>
<dbReference type="Gene3D" id="3.40.50.12780">
    <property type="entry name" value="N-terminal domain of ligase-like"/>
    <property type="match status" value="1"/>
</dbReference>
<evidence type="ECO:0000259" key="4">
    <source>
        <dbReference type="Pfam" id="PF13193"/>
    </source>
</evidence>
<protein>
    <submittedName>
        <fullName evidence="5">3-[(3aS,4S,7aS)-7a-methyl-1, 5-dioxo-octahydro-1H-inden-4-yl]propanoyl:CoA ligase</fullName>
    </submittedName>
</protein>
<dbReference type="Gene3D" id="3.30.300.30">
    <property type="match status" value="1"/>
</dbReference>
<dbReference type="Pfam" id="PF13193">
    <property type="entry name" value="AMP-binding_C"/>
    <property type="match status" value="1"/>
</dbReference>
<dbReference type="PANTHER" id="PTHR43201">
    <property type="entry name" value="ACYL-COA SYNTHETASE"/>
    <property type="match status" value="1"/>
</dbReference>
<comment type="similarity">
    <text evidence="1">Belongs to the ATP-dependent AMP-binding enzyme family.</text>
</comment>
<evidence type="ECO:0000313" key="6">
    <source>
        <dbReference type="Proteomes" id="UP000648075"/>
    </source>
</evidence>
<dbReference type="PANTHER" id="PTHR43201:SF5">
    <property type="entry name" value="MEDIUM-CHAIN ACYL-COA LIGASE ACSF2, MITOCHONDRIAL"/>
    <property type="match status" value="1"/>
</dbReference>
<organism evidence="5 6">
    <name type="scientific">Novosphingobium colocasiae</name>
    <dbReference type="NCBI Taxonomy" id="1256513"/>
    <lineage>
        <taxon>Bacteria</taxon>
        <taxon>Pseudomonadati</taxon>
        <taxon>Pseudomonadota</taxon>
        <taxon>Alphaproteobacteria</taxon>
        <taxon>Sphingomonadales</taxon>
        <taxon>Sphingomonadaceae</taxon>
        <taxon>Novosphingobium</taxon>
    </lineage>
</organism>
<comment type="caution">
    <text evidence="5">The sequence shown here is derived from an EMBL/GenBank/DDBJ whole genome shotgun (WGS) entry which is preliminary data.</text>
</comment>
<dbReference type="EMBL" id="BMZA01000012">
    <property type="protein sequence ID" value="GGZ11229.1"/>
    <property type="molecule type" value="Genomic_DNA"/>
</dbReference>